<dbReference type="STRING" id="1194090.SAMN05443144_1371"/>
<evidence type="ECO:0000256" key="9">
    <source>
        <dbReference type="ARBA" id="ARBA00023136"/>
    </source>
</evidence>
<dbReference type="EMBL" id="FQUS01000037">
    <property type="protein sequence ID" value="SHG59162.1"/>
    <property type="molecule type" value="Genomic_DNA"/>
</dbReference>
<dbReference type="RefSeq" id="WP_211483247.1">
    <property type="nucleotide sequence ID" value="NZ_FQUS01000037.1"/>
</dbReference>
<accession>A0A1M5L224</accession>
<proteinExistence type="inferred from homology"/>
<dbReference type="AlphaFoldDB" id="A0A1M5L224"/>
<dbReference type="GO" id="GO:0015293">
    <property type="term" value="F:symporter activity"/>
    <property type="evidence" value="ECO:0007669"/>
    <property type="project" value="TreeGrafter"/>
</dbReference>
<feature type="transmembrane region" description="Helical" evidence="12">
    <location>
        <begin position="71"/>
        <end position="93"/>
    </location>
</feature>
<feature type="non-terminal residue" evidence="13">
    <location>
        <position position="234"/>
    </location>
</feature>
<dbReference type="Pfam" id="PF00474">
    <property type="entry name" value="SSF"/>
    <property type="match status" value="1"/>
</dbReference>
<keyword evidence="14" id="KW-1185">Reference proteome</keyword>
<gene>
    <name evidence="13" type="ORF">SAMN05443144_1371</name>
</gene>
<evidence type="ECO:0000256" key="10">
    <source>
        <dbReference type="ARBA" id="ARBA00023201"/>
    </source>
</evidence>
<dbReference type="PROSITE" id="PS50283">
    <property type="entry name" value="NA_SOLUT_SYMP_3"/>
    <property type="match status" value="1"/>
</dbReference>
<name>A0A1M5L224_9BACT</name>
<dbReference type="Proteomes" id="UP000184041">
    <property type="component" value="Unassembled WGS sequence"/>
</dbReference>
<comment type="subcellular location">
    <subcellularLocation>
        <location evidence="1">Cell membrane</location>
        <topology evidence="1">Multi-pass membrane protein</topology>
    </subcellularLocation>
</comment>
<sequence length="234" mass="26009">MQQLDWIVIFLFFLVMVFIGFWSFREVDDSGDFFVAGGKLPWWLSGISHHISGYSGAVFVAYAGLAYTHGFAIYVWWALTIAIGIFVGAILIAPRWTRLRSNFNIESPTEYLKTRYNLPTQQLMAWSGVLLKLFDVGAKWAAIAVLLKGFTGTPLIYGILLAGGISLIYITVGGLWADVWTDLAQFVVQIVAGIIMFVIVLNMLGGVDSIFTMWDQLPEGNGQLFNDPYTPGFA</sequence>
<dbReference type="InterPro" id="IPR051163">
    <property type="entry name" value="Sodium:Solute_Symporter_SSF"/>
</dbReference>
<keyword evidence="10" id="KW-0739">Sodium transport</keyword>
<evidence type="ECO:0000256" key="5">
    <source>
        <dbReference type="ARBA" id="ARBA00022692"/>
    </source>
</evidence>
<keyword evidence="7" id="KW-0915">Sodium</keyword>
<evidence type="ECO:0000256" key="4">
    <source>
        <dbReference type="ARBA" id="ARBA00022475"/>
    </source>
</evidence>
<evidence type="ECO:0000256" key="12">
    <source>
        <dbReference type="SAM" id="Phobius"/>
    </source>
</evidence>
<dbReference type="GO" id="GO:0006814">
    <property type="term" value="P:sodium ion transport"/>
    <property type="evidence" value="ECO:0007669"/>
    <property type="project" value="UniProtKB-KW"/>
</dbReference>
<keyword evidence="3" id="KW-0813">Transport</keyword>
<dbReference type="InterPro" id="IPR038377">
    <property type="entry name" value="Na/Glc_symporter_sf"/>
</dbReference>
<keyword evidence="9 12" id="KW-0472">Membrane</keyword>
<evidence type="ECO:0000256" key="2">
    <source>
        <dbReference type="ARBA" id="ARBA00006434"/>
    </source>
</evidence>
<evidence type="ECO:0000313" key="14">
    <source>
        <dbReference type="Proteomes" id="UP000184041"/>
    </source>
</evidence>
<feature type="transmembrane region" description="Helical" evidence="12">
    <location>
        <begin position="6"/>
        <end position="24"/>
    </location>
</feature>
<protein>
    <submittedName>
        <fullName evidence="13">Sodium:solute symporter family protein</fullName>
    </submittedName>
</protein>
<evidence type="ECO:0000256" key="11">
    <source>
        <dbReference type="RuleBase" id="RU362091"/>
    </source>
</evidence>
<dbReference type="Gene3D" id="1.20.1730.10">
    <property type="entry name" value="Sodium/glucose cotransporter"/>
    <property type="match status" value="1"/>
</dbReference>
<keyword evidence="8" id="KW-0406">Ion transport</keyword>
<keyword evidence="4" id="KW-1003">Cell membrane</keyword>
<evidence type="ECO:0000313" key="13">
    <source>
        <dbReference type="EMBL" id="SHG59162.1"/>
    </source>
</evidence>
<organism evidence="13 14">
    <name type="scientific">Fodinibius roseus</name>
    <dbReference type="NCBI Taxonomy" id="1194090"/>
    <lineage>
        <taxon>Bacteria</taxon>
        <taxon>Pseudomonadati</taxon>
        <taxon>Balneolota</taxon>
        <taxon>Balneolia</taxon>
        <taxon>Balneolales</taxon>
        <taxon>Balneolaceae</taxon>
        <taxon>Fodinibius</taxon>
    </lineage>
</organism>
<keyword evidence="6 12" id="KW-1133">Transmembrane helix</keyword>
<evidence type="ECO:0000256" key="7">
    <source>
        <dbReference type="ARBA" id="ARBA00023053"/>
    </source>
</evidence>
<dbReference type="PANTHER" id="PTHR42985">
    <property type="entry name" value="SODIUM-COUPLED MONOCARBOXYLATE TRANSPORTER"/>
    <property type="match status" value="1"/>
</dbReference>
<evidence type="ECO:0000256" key="8">
    <source>
        <dbReference type="ARBA" id="ARBA00023065"/>
    </source>
</evidence>
<evidence type="ECO:0000256" key="6">
    <source>
        <dbReference type="ARBA" id="ARBA00022989"/>
    </source>
</evidence>
<evidence type="ECO:0000256" key="3">
    <source>
        <dbReference type="ARBA" id="ARBA00022448"/>
    </source>
</evidence>
<keyword evidence="5 12" id="KW-0812">Transmembrane</keyword>
<dbReference type="InterPro" id="IPR001734">
    <property type="entry name" value="Na/solute_symporter"/>
</dbReference>
<feature type="transmembrane region" description="Helical" evidence="12">
    <location>
        <begin position="155"/>
        <end position="177"/>
    </location>
</feature>
<evidence type="ECO:0000256" key="1">
    <source>
        <dbReference type="ARBA" id="ARBA00004651"/>
    </source>
</evidence>
<reference evidence="13 14" key="1">
    <citation type="submission" date="2016-11" db="EMBL/GenBank/DDBJ databases">
        <authorList>
            <person name="Jaros S."/>
            <person name="Januszkiewicz K."/>
            <person name="Wedrychowicz H."/>
        </authorList>
    </citation>
    <scope>NUCLEOTIDE SEQUENCE [LARGE SCALE GENOMIC DNA]</scope>
    <source>
        <strain evidence="13 14">DSM 21986</strain>
    </source>
</reference>
<comment type="similarity">
    <text evidence="2 11">Belongs to the sodium:solute symporter (SSF) (TC 2.A.21) family.</text>
</comment>
<dbReference type="PANTHER" id="PTHR42985:SF40">
    <property type="entry name" value="LD47995P-RELATED"/>
    <property type="match status" value="1"/>
</dbReference>
<dbReference type="GO" id="GO:0005886">
    <property type="term" value="C:plasma membrane"/>
    <property type="evidence" value="ECO:0007669"/>
    <property type="project" value="UniProtKB-SubCell"/>
</dbReference>
<feature type="transmembrane region" description="Helical" evidence="12">
    <location>
        <begin position="183"/>
        <end position="204"/>
    </location>
</feature>